<reference evidence="1" key="1">
    <citation type="submission" date="2022-01" db="EMBL/GenBank/DDBJ databases">
        <title>Genome Sequence Resource for Two Populations of Ditylenchus destructor, the Migratory Endoparasitic Phytonematode.</title>
        <authorList>
            <person name="Zhang H."/>
            <person name="Lin R."/>
            <person name="Xie B."/>
        </authorList>
    </citation>
    <scope>NUCLEOTIDE SEQUENCE</scope>
    <source>
        <strain evidence="1">BazhouSP</strain>
    </source>
</reference>
<dbReference type="InterPro" id="IPR035979">
    <property type="entry name" value="RBD_domain_sf"/>
</dbReference>
<dbReference type="Proteomes" id="UP001201812">
    <property type="component" value="Unassembled WGS sequence"/>
</dbReference>
<evidence type="ECO:0000313" key="1">
    <source>
        <dbReference type="EMBL" id="KAI1706007.1"/>
    </source>
</evidence>
<proteinExistence type="predicted"/>
<name>A0AAD4R2Z4_9BILA</name>
<keyword evidence="2" id="KW-1185">Reference proteome</keyword>
<comment type="caution">
    <text evidence="1">The sequence shown here is derived from an EMBL/GenBank/DDBJ whole genome shotgun (WGS) entry which is preliminary data.</text>
</comment>
<dbReference type="SUPFAM" id="SSF54928">
    <property type="entry name" value="RNA-binding domain, RBD"/>
    <property type="match status" value="1"/>
</dbReference>
<dbReference type="EMBL" id="JAKKPZ010000051">
    <property type="protein sequence ID" value="KAI1706007.1"/>
    <property type="molecule type" value="Genomic_DNA"/>
</dbReference>
<evidence type="ECO:0000313" key="2">
    <source>
        <dbReference type="Proteomes" id="UP001201812"/>
    </source>
</evidence>
<dbReference type="AlphaFoldDB" id="A0AAD4R2Z4"/>
<gene>
    <name evidence="1" type="ORF">DdX_13234</name>
</gene>
<dbReference type="GO" id="GO:0003676">
    <property type="term" value="F:nucleic acid binding"/>
    <property type="evidence" value="ECO:0007669"/>
    <property type="project" value="InterPro"/>
</dbReference>
<accession>A0AAD4R2Z4</accession>
<organism evidence="1 2">
    <name type="scientific">Ditylenchus destructor</name>
    <dbReference type="NCBI Taxonomy" id="166010"/>
    <lineage>
        <taxon>Eukaryota</taxon>
        <taxon>Metazoa</taxon>
        <taxon>Ecdysozoa</taxon>
        <taxon>Nematoda</taxon>
        <taxon>Chromadorea</taxon>
        <taxon>Rhabditida</taxon>
        <taxon>Tylenchina</taxon>
        <taxon>Tylenchomorpha</taxon>
        <taxon>Sphaerularioidea</taxon>
        <taxon>Anguinidae</taxon>
        <taxon>Anguininae</taxon>
        <taxon>Ditylenchus</taxon>
    </lineage>
</organism>
<sequence length="167" mass="19401">MALLKAVCSQFPAANGSLRSLLQRPSSILYVTLNASQRQPNFCRAFHTDAENNDIRQTQRTYGLITRMWWRLSGKQAKIDDESYIPSYHVLHVSGIPERYNKWMAVRGFFGKYGPVWRCQPKIDHDGEKIILVQYFFSKHAKKAANSHMVYNGHLLKVKRVSNRLKF</sequence>
<dbReference type="CDD" id="cd00590">
    <property type="entry name" value="RRM_SF"/>
    <property type="match status" value="1"/>
</dbReference>
<protein>
    <recommendedName>
        <fullName evidence="3">RRM domain-containing protein</fullName>
    </recommendedName>
</protein>
<evidence type="ECO:0008006" key="3">
    <source>
        <dbReference type="Google" id="ProtNLM"/>
    </source>
</evidence>